<comment type="similarity">
    <text evidence="1">Belongs to the Mg-chelatase subunits D/I family. ComM subfamily.</text>
</comment>
<keyword evidence="2" id="KW-0547">Nucleotide-binding</keyword>
<dbReference type="PRINTS" id="PR01657">
    <property type="entry name" value="MCMFAMILY"/>
</dbReference>
<accession>A0A1F5C862</accession>
<sequence length="515" mass="56862">MPSKILSATISGLDAKLIEVEVDVSNGLHSFNIVGLPDKAVEESKERVGYAIKNCGLKPPRYQNQKVIINLAPADIKKHGPAYDLPIALGYLRATEQIKNFQTDDKLFVGELSLDGNLRPANGILPIAIFAKKTDKTLFLPSQNFEEANIVSELKIVAVENLQDLINYLGENNATNNKQKITIGSGIEKSQLNQNYDLDMENIHGQETAKRALEIAASGAHNILMSGTPGAGKTLLAKTLPSILPPLTEKEVLEITKIYSIAGLLSENQPFVSCRPFRNPHHSASAIALCGGGANPKPGEISLAHRGILFLDEFLEFPRHALETLRQPLESGEIQISRAQSAITFPARFMLVAAQNPCPCGYFESDQKPCICTQSQISKYQRKLSGPLLDRIDIHINVPNVQLEKLHSNNKSEPSEKIRERVINARNIQLKRFNPPVGGEKILTNTEMSSNQIKKYCILDAPTKNLFLKAANSLKLSARSFHKILKLSRTIADLDASENIKDYHITEALQYRQQG</sequence>
<dbReference type="InterPro" id="IPR004482">
    <property type="entry name" value="Mg_chelat-rel"/>
</dbReference>
<dbReference type="Pfam" id="PF13541">
    <property type="entry name" value="ChlI"/>
    <property type="match status" value="1"/>
</dbReference>
<comment type="caution">
    <text evidence="5">The sequence shown here is derived from an EMBL/GenBank/DDBJ whole genome shotgun (WGS) entry which is preliminary data.</text>
</comment>
<dbReference type="InterPro" id="IPR020568">
    <property type="entry name" value="Ribosomal_Su5_D2-typ_SF"/>
</dbReference>
<gene>
    <name evidence="5" type="ORF">A2907_02120</name>
</gene>
<dbReference type="GO" id="GO:0005524">
    <property type="term" value="F:ATP binding"/>
    <property type="evidence" value="ECO:0007669"/>
    <property type="project" value="UniProtKB-KW"/>
</dbReference>
<dbReference type="SUPFAM" id="SSF54211">
    <property type="entry name" value="Ribosomal protein S5 domain 2-like"/>
    <property type="match status" value="1"/>
</dbReference>
<dbReference type="Pfam" id="PF01078">
    <property type="entry name" value="Mg_chelatase"/>
    <property type="match status" value="1"/>
</dbReference>
<dbReference type="EMBL" id="MEYQ01000018">
    <property type="protein sequence ID" value="OGD39061.1"/>
    <property type="molecule type" value="Genomic_DNA"/>
</dbReference>
<feature type="domain" description="AAA+ ATPase" evidence="4">
    <location>
        <begin position="219"/>
        <end position="402"/>
    </location>
</feature>
<dbReference type="Gene3D" id="3.30.230.10">
    <property type="match status" value="1"/>
</dbReference>
<dbReference type="AlphaFoldDB" id="A0A1F5C862"/>
<dbReference type="GO" id="GO:0003677">
    <property type="term" value="F:DNA binding"/>
    <property type="evidence" value="ECO:0007669"/>
    <property type="project" value="InterPro"/>
</dbReference>
<evidence type="ECO:0000256" key="2">
    <source>
        <dbReference type="ARBA" id="ARBA00022741"/>
    </source>
</evidence>
<dbReference type="PANTHER" id="PTHR32039:SF7">
    <property type="entry name" value="COMPETENCE PROTEIN COMM"/>
    <property type="match status" value="1"/>
</dbReference>
<reference evidence="5 6" key="1">
    <citation type="journal article" date="2016" name="Nat. Commun.">
        <title>Thousands of microbial genomes shed light on interconnected biogeochemical processes in an aquifer system.</title>
        <authorList>
            <person name="Anantharaman K."/>
            <person name="Brown C.T."/>
            <person name="Hug L.A."/>
            <person name="Sharon I."/>
            <person name="Castelle C.J."/>
            <person name="Probst A.J."/>
            <person name="Thomas B.C."/>
            <person name="Singh A."/>
            <person name="Wilkins M.J."/>
            <person name="Karaoz U."/>
            <person name="Brodie E.L."/>
            <person name="Williams K.H."/>
            <person name="Hubbard S.S."/>
            <person name="Banfield J.F."/>
        </authorList>
    </citation>
    <scope>NUCLEOTIDE SEQUENCE [LARGE SCALE GENOMIC DNA]</scope>
</reference>
<evidence type="ECO:0000259" key="4">
    <source>
        <dbReference type="SMART" id="SM00382"/>
    </source>
</evidence>
<evidence type="ECO:0000256" key="3">
    <source>
        <dbReference type="ARBA" id="ARBA00022840"/>
    </source>
</evidence>
<dbReference type="InterPro" id="IPR001208">
    <property type="entry name" value="MCM_dom"/>
</dbReference>
<dbReference type="InterPro" id="IPR027417">
    <property type="entry name" value="P-loop_NTPase"/>
</dbReference>
<evidence type="ECO:0000256" key="1">
    <source>
        <dbReference type="ARBA" id="ARBA00006354"/>
    </source>
</evidence>
<dbReference type="NCBIfam" id="TIGR00368">
    <property type="entry name" value="YifB family Mg chelatase-like AAA ATPase"/>
    <property type="match status" value="1"/>
</dbReference>
<dbReference type="InterPro" id="IPR003593">
    <property type="entry name" value="AAA+_ATPase"/>
</dbReference>
<dbReference type="Gene3D" id="3.40.50.300">
    <property type="entry name" value="P-loop containing nucleotide triphosphate hydrolases"/>
    <property type="match status" value="1"/>
</dbReference>
<dbReference type="Proteomes" id="UP000177947">
    <property type="component" value="Unassembled WGS sequence"/>
</dbReference>
<name>A0A1F5C862_9BACT</name>
<protein>
    <submittedName>
        <fullName evidence="5">Magnesium chelatase</fullName>
    </submittedName>
</protein>
<evidence type="ECO:0000313" key="5">
    <source>
        <dbReference type="EMBL" id="OGD39061.1"/>
    </source>
</evidence>
<keyword evidence="3" id="KW-0067">ATP-binding</keyword>
<dbReference type="InterPro" id="IPR045006">
    <property type="entry name" value="CHLI-like"/>
</dbReference>
<dbReference type="InterPro" id="IPR000523">
    <property type="entry name" value="Mg_chelatse_chII-like_cat_dom"/>
</dbReference>
<dbReference type="InterPro" id="IPR025158">
    <property type="entry name" value="Mg_chelat-rel_C"/>
</dbReference>
<dbReference type="SMART" id="SM00382">
    <property type="entry name" value="AAA"/>
    <property type="match status" value="1"/>
</dbReference>
<dbReference type="PANTHER" id="PTHR32039">
    <property type="entry name" value="MAGNESIUM-CHELATASE SUBUNIT CHLI"/>
    <property type="match status" value="1"/>
</dbReference>
<proteinExistence type="inferred from homology"/>
<evidence type="ECO:0000313" key="6">
    <source>
        <dbReference type="Proteomes" id="UP000177947"/>
    </source>
</evidence>
<organism evidence="5 6">
    <name type="scientific">Candidatus Azambacteria bacterium RIFCSPLOWO2_01_FULL_37_9</name>
    <dbReference type="NCBI Taxonomy" id="1797297"/>
    <lineage>
        <taxon>Bacteria</taxon>
        <taxon>Candidatus Azamiibacteriota</taxon>
    </lineage>
</organism>
<dbReference type="Pfam" id="PF13335">
    <property type="entry name" value="Mg_chelatase_C"/>
    <property type="match status" value="1"/>
</dbReference>
<dbReference type="InterPro" id="IPR014721">
    <property type="entry name" value="Ribsml_uS5_D2-typ_fold_subgr"/>
</dbReference>
<dbReference type="SUPFAM" id="SSF52540">
    <property type="entry name" value="P-loop containing nucleoside triphosphate hydrolases"/>
    <property type="match status" value="1"/>
</dbReference>